<accession>A0A939BSP6</accession>
<feature type="transmembrane region" description="Helical" evidence="6">
    <location>
        <begin position="80"/>
        <end position="107"/>
    </location>
</feature>
<dbReference type="GO" id="GO:0005886">
    <property type="term" value="C:plasma membrane"/>
    <property type="evidence" value="ECO:0007669"/>
    <property type="project" value="UniProtKB-SubCell"/>
</dbReference>
<evidence type="ECO:0000259" key="7">
    <source>
        <dbReference type="Pfam" id="PF11728"/>
    </source>
</evidence>
<keyword evidence="3 6" id="KW-0812">Transmembrane</keyword>
<dbReference type="InterPro" id="IPR038323">
    <property type="entry name" value="ArAE_1_C_sf"/>
</dbReference>
<keyword evidence="4 6" id="KW-1133">Transmembrane helix</keyword>
<proteinExistence type="predicted"/>
<keyword evidence="2" id="KW-1003">Cell membrane</keyword>
<dbReference type="PANTHER" id="PTHR40064:SF1">
    <property type="entry name" value="MEMBRANE PROTEIN"/>
    <property type="match status" value="1"/>
</dbReference>
<reference evidence="8" key="1">
    <citation type="submission" date="2021-01" db="EMBL/GenBank/DDBJ databases">
        <title>Genomic Encyclopedia of Type Strains, Phase IV (KMG-IV): sequencing the most valuable type-strain genomes for metagenomic binning, comparative biology and taxonomic classification.</title>
        <authorList>
            <person name="Goeker M."/>
        </authorList>
    </citation>
    <scope>NUCLEOTIDE SEQUENCE</scope>
    <source>
        <strain evidence="8">DSM 25523</strain>
    </source>
</reference>
<dbReference type="InterPro" id="IPR021062">
    <property type="entry name" value="ArAE_1_C"/>
</dbReference>
<evidence type="ECO:0000313" key="9">
    <source>
        <dbReference type="Proteomes" id="UP000717624"/>
    </source>
</evidence>
<dbReference type="Proteomes" id="UP000717624">
    <property type="component" value="Unassembled WGS sequence"/>
</dbReference>
<evidence type="ECO:0000256" key="3">
    <source>
        <dbReference type="ARBA" id="ARBA00022692"/>
    </source>
</evidence>
<evidence type="ECO:0000256" key="1">
    <source>
        <dbReference type="ARBA" id="ARBA00004651"/>
    </source>
</evidence>
<evidence type="ECO:0000256" key="2">
    <source>
        <dbReference type="ARBA" id="ARBA00022475"/>
    </source>
</evidence>
<feature type="domain" description="Putative aromatic acid exporter C-terminal" evidence="7">
    <location>
        <begin position="145"/>
        <end position="308"/>
    </location>
</feature>
<dbReference type="InterPro" id="IPR010343">
    <property type="entry name" value="ArAE_1"/>
</dbReference>
<organism evidence="8 9">
    <name type="scientific">Brevibacillus fulvus</name>
    <dbReference type="NCBI Taxonomy" id="1125967"/>
    <lineage>
        <taxon>Bacteria</taxon>
        <taxon>Bacillati</taxon>
        <taxon>Bacillota</taxon>
        <taxon>Bacilli</taxon>
        <taxon>Bacillales</taxon>
        <taxon>Paenibacillaceae</taxon>
        <taxon>Brevibacillus</taxon>
    </lineage>
</organism>
<dbReference type="Pfam" id="PF06081">
    <property type="entry name" value="ArAE_1"/>
    <property type="match status" value="1"/>
</dbReference>
<comment type="caution">
    <text evidence="8">The sequence shown here is derived from an EMBL/GenBank/DDBJ whole genome shotgun (WGS) entry which is preliminary data.</text>
</comment>
<evidence type="ECO:0000256" key="5">
    <source>
        <dbReference type="ARBA" id="ARBA00023136"/>
    </source>
</evidence>
<feature type="transmembrane region" description="Helical" evidence="6">
    <location>
        <begin position="119"/>
        <end position="141"/>
    </location>
</feature>
<dbReference type="Pfam" id="PF11728">
    <property type="entry name" value="ArAE_1_C"/>
    <property type="match status" value="1"/>
</dbReference>
<keyword evidence="9" id="KW-1185">Reference proteome</keyword>
<dbReference type="EMBL" id="JAFBEB010000007">
    <property type="protein sequence ID" value="MBM7590688.1"/>
    <property type="molecule type" value="Genomic_DNA"/>
</dbReference>
<dbReference type="Gene3D" id="1.20.120.940">
    <property type="entry name" value="Putative aromatic acid exporter, C-terminal domain"/>
    <property type="match status" value="1"/>
</dbReference>
<evidence type="ECO:0000256" key="4">
    <source>
        <dbReference type="ARBA" id="ARBA00022989"/>
    </source>
</evidence>
<evidence type="ECO:0000313" key="8">
    <source>
        <dbReference type="EMBL" id="MBM7590688.1"/>
    </source>
</evidence>
<keyword evidence="5 6" id="KW-0472">Membrane</keyword>
<dbReference type="PANTHER" id="PTHR40064">
    <property type="entry name" value="MEMBRANE PROTEIN-RELATED"/>
    <property type="match status" value="1"/>
</dbReference>
<dbReference type="AlphaFoldDB" id="A0A939BSP6"/>
<evidence type="ECO:0000256" key="6">
    <source>
        <dbReference type="SAM" id="Phobius"/>
    </source>
</evidence>
<comment type="subcellular location">
    <subcellularLocation>
        <location evidence="1">Cell membrane</location>
        <topology evidence="1">Multi-pass membrane protein</topology>
    </subcellularLocation>
</comment>
<gene>
    <name evidence="8" type="ORF">JOD01_002298</name>
</gene>
<name>A0A939BSP6_9BACL</name>
<sequence length="324" mass="37088">MKIGYRTLKTAIGAAIAILIAEQLGLRFPSAAGVIAILCIQVTRKRSVSAAVNRLLASWVGLLLSFVFFSLLGYHPLTLMLLLLVFLPVLVKFKITDGFVSSVVVLLHIYSMRQFTPGIVLNEVCLMLIGVGVALLMNLYMPNIEKELQELQKELEQNFAKILREFAFYLRHGSSDWAGQEMIDTDQLLEKAMLQASRDEENKLLKPSPGYYQYFFMRSKQFEILQRMLPIVSSLNQQLPQGQQIAEFLEKLSDHVHPGNTAFVFLQQLQEMQEQLKRDELPKTREEFEIRAALFYLLYEMQQYLFIKHSMGKAKQEKQAQAGC</sequence>
<dbReference type="RefSeq" id="WP_204518443.1">
    <property type="nucleotide sequence ID" value="NZ_BAABIN010000016.1"/>
</dbReference>
<dbReference type="InterPro" id="IPR052984">
    <property type="entry name" value="UPF0421"/>
</dbReference>
<protein>
    <submittedName>
        <fullName evidence="8">Uncharacterized membrane protein YgaE (UPF0421/DUF939 family)</fullName>
    </submittedName>
</protein>
<feature type="transmembrane region" description="Helical" evidence="6">
    <location>
        <begin position="52"/>
        <end position="74"/>
    </location>
</feature>